<name>A0ACB6RCR3_9PLEO</name>
<protein>
    <submittedName>
        <fullName evidence="1">Uncharacterized protein</fullName>
    </submittedName>
</protein>
<comment type="caution">
    <text evidence="1">The sequence shown here is derived from an EMBL/GenBank/DDBJ whole genome shotgun (WGS) entry which is preliminary data.</text>
</comment>
<proteinExistence type="predicted"/>
<accession>A0ACB6RCR3</accession>
<dbReference type="EMBL" id="MU003494">
    <property type="protein sequence ID" value="KAF2476307.1"/>
    <property type="molecule type" value="Genomic_DNA"/>
</dbReference>
<dbReference type="Proteomes" id="UP000799755">
    <property type="component" value="Unassembled WGS sequence"/>
</dbReference>
<sequence>MKPNAPKLLVTRGLKMINDAQGKMNFPFDNRADCPRNWAISPDMDPHRVMQVKTGLTSPAKASLEAQNFGDARITYPEGGQVARPYCSGSASWSQDMETRCWRRHWLRLWQHPKPSTSEVAILLKRWLALAGSFLADRVAERQCRVADPFHELSPGFIEGVPKVMCCDKERVLEIGIDSWRVMFDGRQWACGRGTRGPPSSSPRCVCLFCQIKIDALTTAQLVLGLGRIRKSRSRGGARFLTFMDVASRLISKLHQVIYDGSCWSISPPSNPFFAITQNTAFLHHHPFMPPPSRPSMRFQPESQNLEAANLADGLCNASSIAAAHRTSARNDHQAVVRRWRPVFRPCENKRVVSAPNHFLWLEVENWLIVAFWRRHICLYHAFGLVMLNKVANCCAFLSHISKAINLELPVRPRRMCGTRDVQDTQNPELQTIS</sequence>
<gene>
    <name evidence="1" type="ORF">BDR25DRAFT_349407</name>
</gene>
<organism evidence="1 2">
    <name type="scientific">Lindgomyces ingoldianus</name>
    <dbReference type="NCBI Taxonomy" id="673940"/>
    <lineage>
        <taxon>Eukaryota</taxon>
        <taxon>Fungi</taxon>
        <taxon>Dikarya</taxon>
        <taxon>Ascomycota</taxon>
        <taxon>Pezizomycotina</taxon>
        <taxon>Dothideomycetes</taxon>
        <taxon>Pleosporomycetidae</taxon>
        <taxon>Pleosporales</taxon>
        <taxon>Lindgomycetaceae</taxon>
        <taxon>Lindgomyces</taxon>
    </lineage>
</organism>
<evidence type="ECO:0000313" key="2">
    <source>
        <dbReference type="Proteomes" id="UP000799755"/>
    </source>
</evidence>
<evidence type="ECO:0000313" key="1">
    <source>
        <dbReference type="EMBL" id="KAF2476307.1"/>
    </source>
</evidence>
<keyword evidence="2" id="KW-1185">Reference proteome</keyword>
<reference evidence="1" key="1">
    <citation type="journal article" date="2020" name="Stud. Mycol.">
        <title>101 Dothideomycetes genomes: a test case for predicting lifestyles and emergence of pathogens.</title>
        <authorList>
            <person name="Haridas S."/>
            <person name="Albert R."/>
            <person name="Binder M."/>
            <person name="Bloem J."/>
            <person name="Labutti K."/>
            <person name="Salamov A."/>
            <person name="Andreopoulos B."/>
            <person name="Baker S."/>
            <person name="Barry K."/>
            <person name="Bills G."/>
            <person name="Bluhm B."/>
            <person name="Cannon C."/>
            <person name="Castanera R."/>
            <person name="Culley D."/>
            <person name="Daum C."/>
            <person name="Ezra D."/>
            <person name="Gonzalez J."/>
            <person name="Henrissat B."/>
            <person name="Kuo A."/>
            <person name="Liang C."/>
            <person name="Lipzen A."/>
            <person name="Lutzoni F."/>
            <person name="Magnuson J."/>
            <person name="Mondo S."/>
            <person name="Nolan M."/>
            <person name="Ohm R."/>
            <person name="Pangilinan J."/>
            <person name="Park H.-J."/>
            <person name="Ramirez L."/>
            <person name="Alfaro M."/>
            <person name="Sun H."/>
            <person name="Tritt A."/>
            <person name="Yoshinaga Y."/>
            <person name="Zwiers L.-H."/>
            <person name="Turgeon B."/>
            <person name="Goodwin S."/>
            <person name="Spatafora J."/>
            <person name="Crous P."/>
            <person name="Grigoriev I."/>
        </authorList>
    </citation>
    <scope>NUCLEOTIDE SEQUENCE</scope>
    <source>
        <strain evidence="1">ATCC 200398</strain>
    </source>
</reference>